<keyword evidence="2" id="KW-0472">Membrane</keyword>
<dbReference type="Gene3D" id="3.40.50.720">
    <property type="entry name" value="NAD(P)-binding Rossmann-like Domain"/>
    <property type="match status" value="1"/>
</dbReference>
<dbReference type="EMBL" id="CP016027">
    <property type="protein sequence ID" value="ANJ68129.1"/>
    <property type="molecule type" value="Genomic_DNA"/>
</dbReference>
<reference evidence="4 5" key="1">
    <citation type="submission" date="2016-06" db="EMBL/GenBank/DDBJ databases">
        <title>Insight into the functional genes involving in sulfur oxidation in Pearl River water.</title>
        <authorList>
            <person name="Luo J."/>
            <person name="Tan X."/>
            <person name="Lin W."/>
        </authorList>
    </citation>
    <scope>NUCLEOTIDE SEQUENCE [LARGE SCALE GENOMIC DNA]</scope>
    <source>
        <strain evidence="4 5">LS2</strain>
    </source>
</reference>
<dbReference type="KEGG" id="haz:A9404_12765"/>
<dbReference type="InterPro" id="IPR036291">
    <property type="entry name" value="NAD(P)-bd_dom_sf"/>
</dbReference>
<feature type="transmembrane region" description="Helical" evidence="2">
    <location>
        <begin position="227"/>
        <end position="252"/>
    </location>
</feature>
<dbReference type="PROSITE" id="PS51201">
    <property type="entry name" value="RCK_N"/>
    <property type="match status" value="1"/>
</dbReference>
<dbReference type="Proteomes" id="UP000078596">
    <property type="component" value="Chromosome"/>
</dbReference>
<evidence type="ECO:0000256" key="1">
    <source>
        <dbReference type="ARBA" id="ARBA00004651"/>
    </source>
</evidence>
<dbReference type="GO" id="GO:0005886">
    <property type="term" value="C:plasma membrane"/>
    <property type="evidence" value="ECO:0007669"/>
    <property type="project" value="UniProtKB-SubCell"/>
</dbReference>
<dbReference type="AlphaFoldDB" id="A0A191ZJR7"/>
<dbReference type="InterPro" id="IPR013099">
    <property type="entry name" value="K_chnl_dom"/>
</dbReference>
<dbReference type="PANTHER" id="PTHR43833">
    <property type="entry name" value="POTASSIUM CHANNEL PROTEIN 2-RELATED-RELATED"/>
    <property type="match status" value="1"/>
</dbReference>
<evidence type="ECO:0000256" key="2">
    <source>
        <dbReference type="SAM" id="Phobius"/>
    </source>
</evidence>
<dbReference type="RefSeq" id="WP_066102354.1">
    <property type="nucleotide sequence ID" value="NZ_CP016027.1"/>
</dbReference>
<dbReference type="SUPFAM" id="SSF81324">
    <property type="entry name" value="Voltage-gated potassium channels"/>
    <property type="match status" value="1"/>
</dbReference>
<dbReference type="Pfam" id="PF02254">
    <property type="entry name" value="TrkA_N"/>
    <property type="match status" value="1"/>
</dbReference>
<dbReference type="PANTHER" id="PTHR43833:SF11">
    <property type="entry name" value="VOLTAGE-GATED POTASSIUM CHANNEL KCH"/>
    <property type="match status" value="1"/>
</dbReference>
<dbReference type="InterPro" id="IPR003148">
    <property type="entry name" value="RCK_N"/>
</dbReference>
<keyword evidence="2" id="KW-0812">Transmembrane</keyword>
<feature type="transmembrane region" description="Helical" evidence="2">
    <location>
        <begin position="166"/>
        <end position="190"/>
    </location>
</feature>
<name>A0A191ZJR7_9GAMM</name>
<feature type="domain" description="RCK N-terminal" evidence="3">
    <location>
        <begin position="270"/>
        <end position="384"/>
    </location>
</feature>
<evidence type="ECO:0000313" key="4">
    <source>
        <dbReference type="EMBL" id="ANJ68129.1"/>
    </source>
</evidence>
<feature type="transmembrane region" description="Helical" evidence="2">
    <location>
        <begin position="202"/>
        <end position="220"/>
    </location>
</feature>
<organism evidence="4 5">
    <name type="scientific">Halothiobacillus diazotrophicus</name>
    <dbReference type="NCBI Taxonomy" id="1860122"/>
    <lineage>
        <taxon>Bacteria</taxon>
        <taxon>Pseudomonadati</taxon>
        <taxon>Pseudomonadota</taxon>
        <taxon>Gammaproteobacteria</taxon>
        <taxon>Chromatiales</taxon>
        <taxon>Halothiobacillaceae</taxon>
        <taxon>Halothiobacillus</taxon>
    </lineage>
</organism>
<comment type="subcellular location">
    <subcellularLocation>
        <location evidence="1">Cell membrane</location>
        <topology evidence="1">Multi-pass membrane protein</topology>
    </subcellularLocation>
</comment>
<accession>A0A191ZJR7</accession>
<keyword evidence="5" id="KW-1185">Reference proteome</keyword>
<dbReference type="Pfam" id="PF07885">
    <property type="entry name" value="Ion_trans_2"/>
    <property type="match status" value="1"/>
</dbReference>
<feature type="transmembrane region" description="Helical" evidence="2">
    <location>
        <begin position="36"/>
        <end position="56"/>
    </location>
</feature>
<keyword evidence="2" id="KW-1133">Transmembrane helix</keyword>
<protein>
    <recommendedName>
        <fullName evidence="3">RCK N-terminal domain-containing protein</fullName>
    </recommendedName>
</protein>
<feature type="transmembrane region" description="Helical" evidence="2">
    <location>
        <begin position="136"/>
        <end position="154"/>
    </location>
</feature>
<gene>
    <name evidence="4" type="ORF">A9404_12765</name>
</gene>
<dbReference type="STRING" id="1860122.A9404_12765"/>
<sequence>MNASPDQTPDKHLAPGPWVRVNMLASRWYRFTRMALWFPHVPLTLAVGLVGLSQLLPSLGGIEQFATLPKDYLSNFQTLGASYDSLAIRGVPTGLIGGLLIVMSVGLLFRSRLAWTLVLLMTIAVVVLQILPGAVFHPLLFGFDSALLIALILSRSAFQRSSLATATLYALVGMLVALGYGVIGAYVFGAQFNPPIKDFNTAFYYTVVTMSTVGYGDIIPHTPEARWFTVSLIIFGLVVFATSLTALVGPLMNQHLLTLLQPGKKQMNRKEHIIVIGDTPLARNTIKAMTERGLHVTAIWMERPSEGSESPVDLIIGDGADADTLRSADVGTARAVLALSEDDSDNAFVVLAAKEVNEKVQTVVSVSDAHNLSRVRRVNPDVVLALPLLGSELLAMALSGEKINADALVAQIFNAMDFGGGQPEAKAASTSRVDAAPTGPTA</sequence>
<dbReference type="SUPFAM" id="SSF51735">
    <property type="entry name" value="NAD(P)-binding Rossmann-fold domains"/>
    <property type="match status" value="1"/>
</dbReference>
<dbReference type="GO" id="GO:0006813">
    <property type="term" value="P:potassium ion transport"/>
    <property type="evidence" value="ECO:0007669"/>
    <property type="project" value="InterPro"/>
</dbReference>
<feature type="transmembrane region" description="Helical" evidence="2">
    <location>
        <begin position="113"/>
        <end position="130"/>
    </location>
</feature>
<dbReference type="Gene3D" id="1.10.287.70">
    <property type="match status" value="1"/>
</dbReference>
<evidence type="ECO:0000313" key="5">
    <source>
        <dbReference type="Proteomes" id="UP000078596"/>
    </source>
</evidence>
<dbReference type="InterPro" id="IPR050721">
    <property type="entry name" value="Trk_Ktr_HKT_K-transport"/>
</dbReference>
<feature type="transmembrane region" description="Helical" evidence="2">
    <location>
        <begin position="86"/>
        <end position="108"/>
    </location>
</feature>
<proteinExistence type="predicted"/>
<evidence type="ECO:0000259" key="3">
    <source>
        <dbReference type="PROSITE" id="PS51201"/>
    </source>
</evidence>